<evidence type="ECO:0000256" key="10">
    <source>
        <dbReference type="ARBA" id="ARBA00022723"/>
    </source>
</evidence>
<evidence type="ECO:0000256" key="3">
    <source>
        <dbReference type="ARBA" id="ARBA00004496"/>
    </source>
</evidence>
<evidence type="ECO:0000256" key="21">
    <source>
        <dbReference type="SAM" id="SignalP"/>
    </source>
</evidence>
<comment type="subcellular location">
    <subcellularLocation>
        <location evidence="3">Cytoplasm</location>
    </subcellularLocation>
</comment>
<dbReference type="Proteomes" id="UP000606494">
    <property type="component" value="Unassembled WGS sequence"/>
</dbReference>
<sequence length="681" mass="78263">MENKDTNHKRFFKLFIAWLVAFCAFGFRISQAQDAVQQYSDSLLNSALKAPTTELKIEGLLGVSIFWSDRDTAKAYKYLEAARQQMGKSPIAFQQGLYQLYRANILMEYDQQQAKRVFLHADSLLATDQSQKSYRYRAKLWNNYGVLIQSEDKGKEFMNTILTKTLPYARHAGDSAQVAYQFQNAATQLADVQDYAGAADYYQKALHTLRNLPGQAEHKLEIFSNSAKNAVLLRDYVRAKIHIDSAQRFVKIIPHSTAIPAFYRTKLTYFRHIKDYQKALQSYRKGVTAAQQLGNQYMLMDLNFELHLLYKERGDYALAKHYLELSNQYRPFHMLRSIALHHYEMAQLEYHLRNYKSAYEQLDTASTIMDSIYQKDLATKVLNLEKQYNAAEKENRILRLETKNKQQELAIAKSRWWELSLAAGLALAVFVAYFWWKINAKNKKLLIQNDLLYKEELRSMRQQERLSQYDAMLQGQEAERSRMAKDLHDGLGGLLAGVKLKLSSIVARAGEAQVGEKNAINDVVGQLDYSVDELRRIAHDMMPESLRFGGLAPALSDLCRYMGTPMVQVVFQNLGIKDNYPDQLRVTVYRVVQELLTNAIKHANATKIILQCSELDNWLFVTVEDNGKGMDQREENRKKGLGLINIRNRISLLNGDIETVSHPGEGTTVNIQIPKYLYNGE</sequence>
<dbReference type="SMART" id="SM00387">
    <property type="entry name" value="HATPase_c"/>
    <property type="match status" value="1"/>
</dbReference>
<dbReference type="Gene3D" id="1.20.5.1930">
    <property type="match status" value="1"/>
</dbReference>
<dbReference type="Gene3D" id="1.25.40.10">
    <property type="entry name" value="Tetratricopeptide repeat domain"/>
    <property type="match status" value="1"/>
</dbReference>
<comment type="function">
    <text evidence="17">Member of the two-component regulatory system NreB/NreC involved in the control of dissimilatory nitrate/nitrite reduction in response to oxygen. NreB functions as a direct oxygen sensor histidine kinase which is autophosphorylated, in the absence of oxygen, probably at the conserved histidine residue, and transfers its phosphate group probably to a conserved aspartate residue of NreC. NreB/NreC activates the expression of the nitrate (narGHJI) and nitrite (nir) reductase operons, as well as the putative nitrate transporter gene narT.</text>
</comment>
<keyword evidence="20" id="KW-0472">Membrane</keyword>
<evidence type="ECO:0000256" key="15">
    <source>
        <dbReference type="ARBA" id="ARBA00023012"/>
    </source>
</evidence>
<evidence type="ECO:0000256" key="5">
    <source>
        <dbReference type="ARBA" id="ARBA00017322"/>
    </source>
</evidence>
<organism evidence="23 24">
    <name type="scientific">Sphingobacterium arenae</name>
    <dbReference type="NCBI Taxonomy" id="1280598"/>
    <lineage>
        <taxon>Bacteria</taxon>
        <taxon>Pseudomonadati</taxon>
        <taxon>Bacteroidota</taxon>
        <taxon>Sphingobacteriia</taxon>
        <taxon>Sphingobacteriales</taxon>
        <taxon>Sphingobacteriaceae</taxon>
        <taxon>Sphingobacterium</taxon>
    </lineage>
</organism>
<keyword evidence="20" id="KW-0812">Transmembrane</keyword>
<dbReference type="SUPFAM" id="SSF55874">
    <property type="entry name" value="ATPase domain of HSP90 chaperone/DNA topoisomerase II/histidine kinase"/>
    <property type="match status" value="1"/>
</dbReference>
<evidence type="ECO:0000256" key="1">
    <source>
        <dbReference type="ARBA" id="ARBA00000085"/>
    </source>
</evidence>
<reference evidence="23 24" key="1">
    <citation type="submission" date="2020-08" db="EMBL/GenBank/DDBJ databases">
        <title>Sphingobacterium sp. DN00404 isolated from aquaculture water.</title>
        <authorList>
            <person name="Zhang M."/>
        </authorList>
    </citation>
    <scope>NUCLEOTIDE SEQUENCE [LARGE SCALE GENOMIC DNA]</scope>
    <source>
        <strain evidence="23 24">KCTC 32294</strain>
    </source>
</reference>
<evidence type="ECO:0000313" key="24">
    <source>
        <dbReference type="Proteomes" id="UP000606494"/>
    </source>
</evidence>
<keyword evidence="11" id="KW-0547">Nucleotide-binding</keyword>
<dbReference type="InterPro" id="IPR050482">
    <property type="entry name" value="Sensor_HK_TwoCompSys"/>
</dbReference>
<evidence type="ECO:0000256" key="16">
    <source>
        <dbReference type="ARBA" id="ARBA00023014"/>
    </source>
</evidence>
<feature type="transmembrane region" description="Helical" evidence="20">
    <location>
        <begin position="416"/>
        <end position="436"/>
    </location>
</feature>
<evidence type="ECO:0000256" key="9">
    <source>
        <dbReference type="ARBA" id="ARBA00022679"/>
    </source>
</evidence>
<dbReference type="Pfam" id="PF02518">
    <property type="entry name" value="HATPase_c"/>
    <property type="match status" value="1"/>
</dbReference>
<keyword evidence="7" id="KW-0963">Cytoplasm</keyword>
<comment type="caution">
    <text evidence="23">The sequence shown here is derived from an EMBL/GenBank/DDBJ whole genome shotgun (WGS) entry which is preliminary data.</text>
</comment>
<keyword evidence="16" id="KW-0411">Iron-sulfur</keyword>
<keyword evidence="15" id="KW-0902">Two-component regulatory system</keyword>
<dbReference type="PROSITE" id="PS50109">
    <property type="entry name" value="HIS_KIN"/>
    <property type="match status" value="1"/>
</dbReference>
<name>A0ABR7Y9D6_9SPHI</name>
<keyword evidence="8" id="KW-0597">Phosphoprotein</keyword>
<keyword evidence="21" id="KW-0732">Signal</keyword>
<dbReference type="InterPro" id="IPR011712">
    <property type="entry name" value="Sig_transdc_His_kin_sub3_dim/P"/>
</dbReference>
<dbReference type="PRINTS" id="PR00344">
    <property type="entry name" value="BCTRLSENSOR"/>
</dbReference>
<keyword evidence="19" id="KW-0175">Coiled coil</keyword>
<evidence type="ECO:0000256" key="13">
    <source>
        <dbReference type="ARBA" id="ARBA00022840"/>
    </source>
</evidence>
<dbReference type="InterPro" id="IPR036890">
    <property type="entry name" value="HATPase_C_sf"/>
</dbReference>
<dbReference type="SUPFAM" id="SSF48452">
    <property type="entry name" value="TPR-like"/>
    <property type="match status" value="1"/>
</dbReference>
<dbReference type="PANTHER" id="PTHR24421:SF10">
    <property type="entry name" value="NITRATE_NITRITE SENSOR PROTEIN NARQ"/>
    <property type="match status" value="1"/>
</dbReference>
<evidence type="ECO:0000256" key="20">
    <source>
        <dbReference type="SAM" id="Phobius"/>
    </source>
</evidence>
<evidence type="ECO:0000256" key="18">
    <source>
        <dbReference type="ARBA" id="ARBA00030800"/>
    </source>
</evidence>
<feature type="chain" id="PRO_5047170182" description="Oxygen sensor histidine kinase NreB" evidence="21">
    <location>
        <begin position="33"/>
        <end position="681"/>
    </location>
</feature>
<keyword evidence="24" id="KW-1185">Reference proteome</keyword>
<feature type="signal peptide" evidence="21">
    <location>
        <begin position="1"/>
        <end position="32"/>
    </location>
</feature>
<keyword evidence="13" id="KW-0067">ATP-binding</keyword>
<dbReference type="RefSeq" id="WP_190311070.1">
    <property type="nucleotide sequence ID" value="NZ_JACNYK010000010.1"/>
</dbReference>
<evidence type="ECO:0000256" key="2">
    <source>
        <dbReference type="ARBA" id="ARBA00001966"/>
    </source>
</evidence>
<dbReference type="EC" id="2.7.13.3" evidence="4"/>
<dbReference type="CDD" id="cd16917">
    <property type="entry name" value="HATPase_UhpB-NarQ-NarX-like"/>
    <property type="match status" value="1"/>
</dbReference>
<keyword evidence="20" id="KW-1133">Transmembrane helix</keyword>
<dbReference type="InterPro" id="IPR003594">
    <property type="entry name" value="HATPase_dom"/>
</dbReference>
<evidence type="ECO:0000259" key="22">
    <source>
        <dbReference type="PROSITE" id="PS50109"/>
    </source>
</evidence>
<dbReference type="PANTHER" id="PTHR24421">
    <property type="entry name" value="NITRATE/NITRITE SENSOR PROTEIN NARX-RELATED"/>
    <property type="match status" value="1"/>
</dbReference>
<accession>A0ABR7Y9D6</accession>
<proteinExistence type="predicted"/>
<evidence type="ECO:0000313" key="23">
    <source>
        <dbReference type="EMBL" id="MBD1427927.1"/>
    </source>
</evidence>
<protein>
    <recommendedName>
        <fullName evidence="5">Oxygen sensor histidine kinase NreB</fullName>
        <ecNumber evidence="4">2.7.13.3</ecNumber>
    </recommendedName>
    <alternativeName>
        <fullName evidence="18">Nitrogen regulation protein B</fullName>
    </alternativeName>
</protein>
<dbReference type="InterPro" id="IPR011990">
    <property type="entry name" value="TPR-like_helical_dom_sf"/>
</dbReference>
<dbReference type="InterPro" id="IPR005467">
    <property type="entry name" value="His_kinase_dom"/>
</dbReference>
<comment type="cofactor">
    <cofactor evidence="2">
        <name>[4Fe-4S] cluster</name>
        <dbReference type="ChEBI" id="CHEBI:49883"/>
    </cofactor>
</comment>
<dbReference type="Gene3D" id="3.30.565.10">
    <property type="entry name" value="Histidine kinase-like ATPase, C-terminal domain"/>
    <property type="match status" value="1"/>
</dbReference>
<feature type="coiled-coil region" evidence="19">
    <location>
        <begin position="374"/>
        <end position="410"/>
    </location>
</feature>
<evidence type="ECO:0000256" key="8">
    <source>
        <dbReference type="ARBA" id="ARBA00022553"/>
    </source>
</evidence>
<comment type="catalytic activity">
    <reaction evidence="1">
        <text>ATP + protein L-histidine = ADP + protein N-phospho-L-histidine.</text>
        <dbReference type="EC" id="2.7.13.3"/>
    </reaction>
</comment>
<dbReference type="Pfam" id="PF07730">
    <property type="entry name" value="HisKA_3"/>
    <property type="match status" value="1"/>
</dbReference>
<feature type="domain" description="Histidine kinase" evidence="22">
    <location>
        <begin position="588"/>
        <end position="677"/>
    </location>
</feature>
<evidence type="ECO:0000256" key="19">
    <source>
        <dbReference type="SAM" id="Coils"/>
    </source>
</evidence>
<evidence type="ECO:0000256" key="12">
    <source>
        <dbReference type="ARBA" id="ARBA00022777"/>
    </source>
</evidence>
<evidence type="ECO:0000256" key="11">
    <source>
        <dbReference type="ARBA" id="ARBA00022741"/>
    </source>
</evidence>
<keyword evidence="6" id="KW-0004">4Fe-4S</keyword>
<keyword evidence="9" id="KW-0808">Transferase</keyword>
<evidence type="ECO:0000256" key="4">
    <source>
        <dbReference type="ARBA" id="ARBA00012438"/>
    </source>
</evidence>
<keyword evidence="14" id="KW-0408">Iron</keyword>
<keyword evidence="10" id="KW-0479">Metal-binding</keyword>
<gene>
    <name evidence="23" type="ORF">H8B17_20300</name>
</gene>
<evidence type="ECO:0000256" key="7">
    <source>
        <dbReference type="ARBA" id="ARBA00022490"/>
    </source>
</evidence>
<evidence type="ECO:0000256" key="17">
    <source>
        <dbReference type="ARBA" id="ARBA00024827"/>
    </source>
</evidence>
<dbReference type="InterPro" id="IPR004358">
    <property type="entry name" value="Sig_transdc_His_kin-like_C"/>
</dbReference>
<evidence type="ECO:0000256" key="6">
    <source>
        <dbReference type="ARBA" id="ARBA00022485"/>
    </source>
</evidence>
<evidence type="ECO:0000256" key="14">
    <source>
        <dbReference type="ARBA" id="ARBA00023004"/>
    </source>
</evidence>
<keyword evidence="12" id="KW-0418">Kinase</keyword>
<dbReference type="EMBL" id="JACNYK010000010">
    <property type="protein sequence ID" value="MBD1427927.1"/>
    <property type="molecule type" value="Genomic_DNA"/>
</dbReference>